<dbReference type="Proteomes" id="UP000265618">
    <property type="component" value="Unassembled WGS sequence"/>
</dbReference>
<name>A0A391NUS6_9EUKA</name>
<protein>
    <submittedName>
        <fullName evidence="1">Uncharacterized protein</fullName>
    </submittedName>
</protein>
<reference evidence="1 2" key="1">
    <citation type="journal article" date="2018" name="PLoS ONE">
        <title>The draft genome of Kipferlia bialata reveals reductive genome evolution in fornicate parasites.</title>
        <authorList>
            <person name="Tanifuji G."/>
            <person name="Takabayashi S."/>
            <person name="Kume K."/>
            <person name="Takagi M."/>
            <person name="Nakayama T."/>
            <person name="Kamikawa R."/>
            <person name="Inagaki Y."/>
            <person name="Hashimoto T."/>
        </authorList>
    </citation>
    <scope>NUCLEOTIDE SEQUENCE [LARGE SCALE GENOMIC DNA]</scope>
    <source>
        <strain evidence="1">NY0173</strain>
    </source>
</reference>
<dbReference type="AlphaFoldDB" id="A0A391NUS6"/>
<keyword evidence="2" id="KW-1185">Reference proteome</keyword>
<gene>
    <name evidence="1" type="ORF">KIPB_011638</name>
</gene>
<comment type="caution">
    <text evidence="1">The sequence shown here is derived from an EMBL/GenBank/DDBJ whole genome shotgun (WGS) entry which is preliminary data.</text>
</comment>
<organism evidence="1 2">
    <name type="scientific">Kipferlia bialata</name>
    <dbReference type="NCBI Taxonomy" id="797122"/>
    <lineage>
        <taxon>Eukaryota</taxon>
        <taxon>Metamonada</taxon>
        <taxon>Carpediemonas-like organisms</taxon>
        <taxon>Kipferlia</taxon>
    </lineage>
</organism>
<accession>A0A391NUS6</accession>
<evidence type="ECO:0000313" key="2">
    <source>
        <dbReference type="Proteomes" id="UP000265618"/>
    </source>
</evidence>
<evidence type="ECO:0000313" key="1">
    <source>
        <dbReference type="EMBL" id="GCA63736.1"/>
    </source>
</evidence>
<sequence length="156" mass="16959">MSGLGMSPDRQDALYQDAVSLVPGMDRPIFDGILGVARSEAECLQLVVDFSVTLSVDSTGRPLSQHEYGMMNAIIESTKAEADRSVSQLTDRLKALQDRTKVLSRMAALSTEMGAETVFSRSVLQTQAREGGIDREGASTTKWVYTKVYSCVCVSI</sequence>
<dbReference type="EMBL" id="BDIP01004816">
    <property type="protein sequence ID" value="GCA63736.1"/>
    <property type="molecule type" value="Genomic_DNA"/>
</dbReference>
<proteinExistence type="predicted"/>